<reference evidence="2" key="1">
    <citation type="journal article" date="2010" name="Nat. Biotechnol.">
        <title>Draft genome sequence of the oilseed species Ricinus communis.</title>
        <authorList>
            <person name="Chan A.P."/>
            <person name="Crabtree J."/>
            <person name="Zhao Q."/>
            <person name="Lorenzi H."/>
            <person name="Orvis J."/>
            <person name="Puiu D."/>
            <person name="Melake-Berhan A."/>
            <person name="Jones K.M."/>
            <person name="Redman J."/>
            <person name="Chen G."/>
            <person name="Cahoon E.B."/>
            <person name="Gedil M."/>
            <person name="Stanke M."/>
            <person name="Haas B.J."/>
            <person name="Wortman J.R."/>
            <person name="Fraser-Liggett C.M."/>
            <person name="Ravel J."/>
            <person name="Rabinowicz P.D."/>
        </authorList>
    </citation>
    <scope>NUCLEOTIDE SEQUENCE [LARGE SCALE GENOMIC DNA]</scope>
    <source>
        <strain evidence="2">cv. Hale</strain>
    </source>
</reference>
<dbReference type="Proteomes" id="UP000008311">
    <property type="component" value="Unassembled WGS sequence"/>
</dbReference>
<evidence type="ECO:0000313" key="2">
    <source>
        <dbReference type="Proteomes" id="UP000008311"/>
    </source>
</evidence>
<organism evidence="1 2">
    <name type="scientific">Ricinus communis</name>
    <name type="common">Castor bean</name>
    <dbReference type="NCBI Taxonomy" id="3988"/>
    <lineage>
        <taxon>Eukaryota</taxon>
        <taxon>Viridiplantae</taxon>
        <taxon>Streptophyta</taxon>
        <taxon>Embryophyta</taxon>
        <taxon>Tracheophyta</taxon>
        <taxon>Spermatophyta</taxon>
        <taxon>Magnoliopsida</taxon>
        <taxon>eudicotyledons</taxon>
        <taxon>Gunneridae</taxon>
        <taxon>Pentapetalae</taxon>
        <taxon>rosids</taxon>
        <taxon>fabids</taxon>
        <taxon>Malpighiales</taxon>
        <taxon>Euphorbiaceae</taxon>
        <taxon>Acalyphoideae</taxon>
        <taxon>Acalypheae</taxon>
        <taxon>Ricinus</taxon>
    </lineage>
</organism>
<protein>
    <submittedName>
        <fullName evidence="1">Uncharacterized protein</fullName>
    </submittedName>
</protein>
<dbReference type="EMBL" id="EQ973776">
    <property type="protein sequence ID" value="EEF50180.1"/>
    <property type="molecule type" value="Genomic_DNA"/>
</dbReference>
<sequence>MVLLGSGVKNNGAIFSLGSYLERFNKDDHRAVLTIPFRVDDEFLPPVPTSVHDNEGGFDTRGA</sequence>
<proteinExistence type="predicted"/>
<gene>
    <name evidence="1" type="ORF">RCOM_1770450</name>
</gene>
<name>B9REH7_RICCO</name>
<accession>B9REH7</accession>
<dbReference type="InParanoid" id="B9REH7"/>
<evidence type="ECO:0000313" key="1">
    <source>
        <dbReference type="EMBL" id="EEF50180.1"/>
    </source>
</evidence>
<keyword evidence="2" id="KW-1185">Reference proteome</keyword>
<dbReference type="AlphaFoldDB" id="B9REH7"/>